<dbReference type="PANTHER" id="PTHR42991:SF1">
    <property type="entry name" value="ALDEHYDE DEHYDROGENASE"/>
    <property type="match status" value="1"/>
</dbReference>
<dbReference type="STRING" id="494016.SAMN04487965_3293"/>
<dbReference type="NCBIfam" id="NF047626">
    <property type="entry name" value="SulfactDhSafD"/>
    <property type="match status" value="1"/>
</dbReference>
<dbReference type="SUPFAM" id="SSF53720">
    <property type="entry name" value="ALDH-like"/>
    <property type="match status" value="1"/>
</dbReference>
<dbReference type="InterPro" id="IPR016162">
    <property type="entry name" value="Ald_DH_N"/>
</dbReference>
<dbReference type="PROSITE" id="PS00070">
    <property type="entry name" value="ALDEHYDE_DEHYDR_CYS"/>
    <property type="match status" value="1"/>
</dbReference>
<protein>
    <submittedName>
        <fullName evidence="6">Sulfoacetaldehyde dehydrogenase</fullName>
    </submittedName>
</protein>
<dbReference type="PANTHER" id="PTHR42991">
    <property type="entry name" value="ALDEHYDE DEHYDROGENASE"/>
    <property type="match status" value="1"/>
</dbReference>
<evidence type="ECO:0000313" key="6">
    <source>
        <dbReference type="EMBL" id="SHG10610.1"/>
    </source>
</evidence>
<sequence>MADFKIVNPYNGELIEEYNFANRQQVDAVLELLVKGREIQRATPAFERSNILLRLAQLLQDRKEDLARLITEETGKTISDSRVEIERAYNTALASAMEARAICGEALDSDAFPPQRDKIGVVLWKPLGTALCITPFNFPINIAVHKIGPAYAAGNTILFKPGPQNRRSAELLVELCYAAGMARSVLQMLIPDIDATSYAVAHPQVQAINFTGGTAAANAIAARAGYKKLLFELGGNDPLIVMPDGDLDAAVNAAINQRFATAGQRCTAAKRLFVHRDVFGAFAEKLVAATQKLKVGDPMDDETFVGPLIHSAAADEVEQRIHAAVAGGARVLFGNRREGNILWPTILADVADDADLVAEETFGPVMPLRSFASVEELVTLVNNSPFGLQAGVFTQNLALAKQLFNRLDVGLLAVNDGPGFRAEHFPFGGVKESGVGREGVRYAIREMSYQKALVI</sequence>
<evidence type="ECO:0000256" key="3">
    <source>
        <dbReference type="PROSITE-ProRule" id="PRU10007"/>
    </source>
</evidence>
<comment type="similarity">
    <text evidence="1 4">Belongs to the aldehyde dehydrogenase family.</text>
</comment>
<keyword evidence="2 4" id="KW-0560">Oxidoreductase</keyword>
<reference evidence="7" key="1">
    <citation type="submission" date="2016-11" db="EMBL/GenBank/DDBJ databases">
        <authorList>
            <person name="Varghese N."/>
            <person name="Submissions S."/>
        </authorList>
    </citation>
    <scope>NUCLEOTIDE SEQUENCE [LARGE SCALE GENOMIC DNA]</scope>
    <source>
        <strain evidence="7">CGMCC 1.7063</strain>
    </source>
</reference>
<dbReference type="InterPro" id="IPR051020">
    <property type="entry name" value="ALDH-related_metabolic_enz"/>
</dbReference>
<dbReference type="Gene3D" id="3.40.605.10">
    <property type="entry name" value="Aldehyde Dehydrogenase, Chain A, domain 1"/>
    <property type="match status" value="1"/>
</dbReference>
<dbReference type="InterPro" id="IPR016163">
    <property type="entry name" value="Ald_DH_C"/>
</dbReference>
<dbReference type="GO" id="GO:0008911">
    <property type="term" value="F:lactaldehyde dehydrogenase (NAD+) activity"/>
    <property type="evidence" value="ECO:0007669"/>
    <property type="project" value="TreeGrafter"/>
</dbReference>
<evidence type="ECO:0000259" key="5">
    <source>
        <dbReference type="Pfam" id="PF00171"/>
    </source>
</evidence>
<evidence type="ECO:0000313" key="7">
    <source>
        <dbReference type="Proteomes" id="UP000184170"/>
    </source>
</evidence>
<dbReference type="AlphaFoldDB" id="A0A1M5H3P9"/>
<dbReference type="Proteomes" id="UP000184170">
    <property type="component" value="Unassembled WGS sequence"/>
</dbReference>
<evidence type="ECO:0000256" key="2">
    <source>
        <dbReference type="ARBA" id="ARBA00023002"/>
    </source>
</evidence>
<dbReference type="InterPro" id="IPR016160">
    <property type="entry name" value="Ald_DH_CS_CYS"/>
</dbReference>
<proteinExistence type="inferred from homology"/>
<dbReference type="InterPro" id="IPR015590">
    <property type="entry name" value="Aldehyde_DH_dom"/>
</dbReference>
<dbReference type="InterPro" id="IPR029510">
    <property type="entry name" value="Ald_DH_CS_GLU"/>
</dbReference>
<name>A0A1M5H3P9_9GAMM</name>
<dbReference type="Pfam" id="PF00171">
    <property type="entry name" value="Aldedh"/>
    <property type="match status" value="1"/>
</dbReference>
<dbReference type="InterPro" id="IPR016161">
    <property type="entry name" value="Ald_DH/histidinol_DH"/>
</dbReference>
<feature type="active site" evidence="3">
    <location>
        <position position="232"/>
    </location>
</feature>
<dbReference type="PROSITE" id="PS00687">
    <property type="entry name" value="ALDEHYDE_DEHYDR_GLU"/>
    <property type="match status" value="1"/>
</dbReference>
<organism evidence="6 7">
    <name type="scientific">Microbulbifer donghaiensis</name>
    <dbReference type="NCBI Taxonomy" id="494016"/>
    <lineage>
        <taxon>Bacteria</taxon>
        <taxon>Pseudomonadati</taxon>
        <taxon>Pseudomonadota</taxon>
        <taxon>Gammaproteobacteria</taxon>
        <taxon>Cellvibrionales</taxon>
        <taxon>Microbulbiferaceae</taxon>
        <taxon>Microbulbifer</taxon>
    </lineage>
</organism>
<gene>
    <name evidence="6" type="ORF">SAMN04487965_3293</name>
</gene>
<keyword evidence="7" id="KW-1185">Reference proteome</keyword>
<dbReference type="EMBL" id="FQVA01000007">
    <property type="protein sequence ID" value="SHG10610.1"/>
    <property type="molecule type" value="Genomic_DNA"/>
</dbReference>
<accession>A0A1M5H3P9</accession>
<evidence type="ECO:0000256" key="4">
    <source>
        <dbReference type="RuleBase" id="RU003345"/>
    </source>
</evidence>
<dbReference type="Gene3D" id="3.40.309.10">
    <property type="entry name" value="Aldehyde Dehydrogenase, Chain A, domain 2"/>
    <property type="match status" value="1"/>
</dbReference>
<dbReference type="OrthoDB" id="5887723at2"/>
<evidence type="ECO:0000256" key="1">
    <source>
        <dbReference type="ARBA" id="ARBA00009986"/>
    </source>
</evidence>
<feature type="domain" description="Aldehyde dehydrogenase" evidence="5">
    <location>
        <begin position="4"/>
        <end position="452"/>
    </location>
</feature>
<dbReference type="RefSeq" id="WP_073277433.1">
    <property type="nucleotide sequence ID" value="NZ_FQVA01000007.1"/>
</dbReference>